<proteinExistence type="predicted"/>
<name>A0A0P7ZA10_9EURY</name>
<sequence length="57" mass="6660">QMLENQEKTLGKLDQTRTEISSEIKELRLDLRSYLDEKLIKIESDILQIKAKIGLET</sequence>
<evidence type="ECO:0000313" key="1">
    <source>
        <dbReference type="EMBL" id="KPQ41173.1"/>
    </source>
</evidence>
<organism evidence="1 2">
    <name type="scientific">Candidatus Methanoperedens nitratireducens</name>
    <dbReference type="NCBI Taxonomy" id="1392998"/>
    <lineage>
        <taxon>Archaea</taxon>
        <taxon>Methanobacteriati</taxon>
        <taxon>Methanobacteriota</taxon>
        <taxon>Stenosarchaea group</taxon>
        <taxon>Methanomicrobia</taxon>
        <taxon>Methanosarcinales</taxon>
        <taxon>ANME-2 cluster</taxon>
        <taxon>Candidatus Methanoperedentaceae</taxon>
        <taxon>Candidatus Methanoperedens</taxon>
    </lineage>
</organism>
<protein>
    <submittedName>
        <fullName evidence="1">Uncharacterized protein</fullName>
    </submittedName>
</protein>
<gene>
    <name evidence="1" type="ORF">MPEBLZ_04265</name>
</gene>
<dbReference type="Proteomes" id="UP000050360">
    <property type="component" value="Unassembled WGS sequence"/>
</dbReference>
<evidence type="ECO:0000313" key="2">
    <source>
        <dbReference type="Proteomes" id="UP000050360"/>
    </source>
</evidence>
<feature type="non-terminal residue" evidence="1">
    <location>
        <position position="1"/>
    </location>
</feature>
<comment type="caution">
    <text evidence="1">The sequence shown here is derived from an EMBL/GenBank/DDBJ whole genome shotgun (WGS) entry which is preliminary data.</text>
</comment>
<dbReference type="EMBL" id="LKCM01000416">
    <property type="protein sequence ID" value="KPQ41173.1"/>
    <property type="molecule type" value="Genomic_DNA"/>
</dbReference>
<accession>A0A0P7ZA10</accession>
<reference evidence="1 2" key="1">
    <citation type="submission" date="2015-09" db="EMBL/GenBank/DDBJ databases">
        <title>A metagenomics-based metabolic model of nitrate-dependent anaerobic oxidation of methane by Methanoperedens-like archaea.</title>
        <authorList>
            <person name="Arshad A."/>
            <person name="Speth D.R."/>
            <person name="De Graaf R.M."/>
            <person name="Op Den Camp H.J."/>
            <person name="Jetten M.S."/>
            <person name="Welte C.U."/>
        </authorList>
    </citation>
    <scope>NUCLEOTIDE SEQUENCE [LARGE SCALE GENOMIC DNA]</scope>
</reference>
<dbReference type="AlphaFoldDB" id="A0A0P7ZA10"/>